<evidence type="ECO:0000256" key="13">
    <source>
        <dbReference type="ARBA" id="ARBA00047283"/>
    </source>
</evidence>
<dbReference type="PROSITE" id="PS01153">
    <property type="entry name" value="NOL1_NOP2_SUN"/>
    <property type="match status" value="1"/>
</dbReference>
<dbReference type="Pfam" id="PF01029">
    <property type="entry name" value="NusB"/>
    <property type="match status" value="1"/>
</dbReference>
<accession>A0A5C8P2Y6</accession>
<dbReference type="GO" id="GO:0006355">
    <property type="term" value="P:regulation of DNA-templated transcription"/>
    <property type="evidence" value="ECO:0007669"/>
    <property type="project" value="InterPro"/>
</dbReference>
<comment type="caution">
    <text evidence="16">The sequence shown here is derived from an EMBL/GenBank/DDBJ whole genome shotgun (WGS) entry which is preliminary data.</text>
</comment>
<dbReference type="InterPro" id="IPR054728">
    <property type="entry name" value="RsmB-like_ferredoxin"/>
</dbReference>
<dbReference type="Proteomes" id="UP000321574">
    <property type="component" value="Unassembled WGS sequence"/>
</dbReference>
<feature type="binding site" evidence="14">
    <location>
        <position position="311"/>
    </location>
    <ligand>
        <name>S-adenosyl-L-methionine</name>
        <dbReference type="ChEBI" id="CHEBI:59789"/>
    </ligand>
</feature>
<dbReference type="OrthoDB" id="9810297at2"/>
<evidence type="ECO:0000256" key="7">
    <source>
        <dbReference type="ARBA" id="ARBA00022603"/>
    </source>
</evidence>
<evidence type="ECO:0000313" key="16">
    <source>
        <dbReference type="EMBL" id="TXL67634.1"/>
    </source>
</evidence>
<dbReference type="FunFam" id="1.10.940.10:FF:000006">
    <property type="entry name" value="16S rRNA (Cytosine(967)-C(5))-methyltransferase RsmB"/>
    <property type="match status" value="1"/>
</dbReference>
<evidence type="ECO:0000256" key="8">
    <source>
        <dbReference type="ARBA" id="ARBA00022679"/>
    </source>
</evidence>
<keyword evidence="5" id="KW-0963">Cytoplasm</keyword>
<comment type="similarity">
    <text evidence="3 14">Belongs to the class I-like SAM-binding methyltransferase superfamily. RsmB/NOP family.</text>
</comment>
<keyword evidence="6" id="KW-0698">rRNA processing</keyword>
<name>A0A5C8P2Y6_9BACI</name>
<protein>
    <recommendedName>
        <fullName evidence="4">16S rRNA (cytosine(967)-C(5))-methyltransferase</fullName>
        <ecNumber evidence="4">2.1.1.176</ecNumber>
    </recommendedName>
    <alternativeName>
        <fullName evidence="11">16S rRNA m5C967 methyltransferase</fullName>
    </alternativeName>
    <alternativeName>
        <fullName evidence="12">rRNA (cytosine-C(5)-)-methyltransferase RsmB</fullName>
    </alternativeName>
</protein>
<keyword evidence="8 14" id="KW-0808">Transferase</keyword>
<gene>
    <name evidence="16" type="primary">rsmB</name>
    <name evidence="16" type="ORF">FHP05_01055</name>
</gene>
<dbReference type="InterPro" id="IPR004573">
    <property type="entry name" value="rRNA_ssu_MeTfrase_B"/>
</dbReference>
<dbReference type="Pfam" id="PF22458">
    <property type="entry name" value="RsmF-B_ferredox"/>
    <property type="match status" value="1"/>
</dbReference>
<dbReference type="Pfam" id="PF01189">
    <property type="entry name" value="Methyltr_RsmB-F"/>
    <property type="match status" value="1"/>
</dbReference>
<organism evidence="16 17">
    <name type="scientific">Cerasibacillus terrae</name>
    <dbReference type="NCBI Taxonomy" id="2498845"/>
    <lineage>
        <taxon>Bacteria</taxon>
        <taxon>Bacillati</taxon>
        <taxon>Bacillota</taxon>
        <taxon>Bacilli</taxon>
        <taxon>Bacillales</taxon>
        <taxon>Bacillaceae</taxon>
        <taxon>Cerasibacillus</taxon>
    </lineage>
</organism>
<evidence type="ECO:0000313" key="17">
    <source>
        <dbReference type="Proteomes" id="UP000321574"/>
    </source>
</evidence>
<dbReference type="InterPro" id="IPR006027">
    <property type="entry name" value="NusB_RsmB_TIM44"/>
</dbReference>
<dbReference type="FunFam" id="3.40.50.150:FF:000022">
    <property type="entry name" value="Ribosomal RNA small subunit methyltransferase B"/>
    <property type="match status" value="1"/>
</dbReference>
<dbReference type="GO" id="GO:0005737">
    <property type="term" value="C:cytoplasm"/>
    <property type="evidence" value="ECO:0007669"/>
    <property type="project" value="UniProtKB-SubCell"/>
</dbReference>
<evidence type="ECO:0000259" key="15">
    <source>
        <dbReference type="PROSITE" id="PS51686"/>
    </source>
</evidence>
<dbReference type="GO" id="GO:0008649">
    <property type="term" value="F:rRNA methyltransferase activity"/>
    <property type="evidence" value="ECO:0007669"/>
    <property type="project" value="InterPro"/>
</dbReference>
<evidence type="ECO:0000256" key="9">
    <source>
        <dbReference type="ARBA" id="ARBA00022691"/>
    </source>
</evidence>
<evidence type="ECO:0000256" key="3">
    <source>
        <dbReference type="ARBA" id="ARBA00007494"/>
    </source>
</evidence>
<feature type="binding site" evidence="14">
    <location>
        <position position="330"/>
    </location>
    <ligand>
        <name>S-adenosyl-L-methionine</name>
        <dbReference type="ChEBI" id="CHEBI:59789"/>
    </ligand>
</feature>
<evidence type="ECO:0000256" key="14">
    <source>
        <dbReference type="PROSITE-ProRule" id="PRU01023"/>
    </source>
</evidence>
<dbReference type="EC" id="2.1.1.176" evidence="4"/>
<keyword evidence="10 14" id="KW-0694">RNA-binding</keyword>
<dbReference type="InterPro" id="IPR035926">
    <property type="entry name" value="NusB-like_sf"/>
</dbReference>
<dbReference type="Gene3D" id="3.30.70.1170">
    <property type="entry name" value="Sun protein, domain 3"/>
    <property type="match status" value="1"/>
</dbReference>
<feature type="domain" description="SAM-dependent MTase RsmB/NOP-type" evidence="15">
    <location>
        <begin position="171"/>
        <end position="449"/>
    </location>
</feature>
<reference evidence="16 17" key="1">
    <citation type="submission" date="2019-06" db="EMBL/GenBank/DDBJ databases">
        <title>Cerasibacillus sp. nov., isolated from maize field.</title>
        <authorList>
            <person name="Lin S.-Y."/>
            <person name="Tsai C.-F."/>
            <person name="Young C.-C."/>
        </authorList>
    </citation>
    <scope>NUCLEOTIDE SEQUENCE [LARGE SCALE GENOMIC DNA]</scope>
    <source>
        <strain evidence="16 17">CC-CFT480</strain>
    </source>
</reference>
<evidence type="ECO:0000256" key="10">
    <source>
        <dbReference type="ARBA" id="ARBA00022884"/>
    </source>
</evidence>
<keyword evidence="9 14" id="KW-0949">S-adenosyl-L-methionine</keyword>
<dbReference type="InterPro" id="IPR049560">
    <property type="entry name" value="MeTrfase_RsmB-F_NOP2_cat"/>
</dbReference>
<dbReference type="Gene3D" id="3.40.50.150">
    <property type="entry name" value="Vaccinia Virus protein VP39"/>
    <property type="match status" value="1"/>
</dbReference>
<dbReference type="NCBIfam" id="NF011494">
    <property type="entry name" value="PRK14902.1"/>
    <property type="match status" value="1"/>
</dbReference>
<evidence type="ECO:0000256" key="2">
    <source>
        <dbReference type="ARBA" id="ARBA00004496"/>
    </source>
</evidence>
<dbReference type="NCBIfam" id="TIGR00563">
    <property type="entry name" value="rsmB"/>
    <property type="match status" value="1"/>
</dbReference>
<dbReference type="EMBL" id="VDUW01000001">
    <property type="protein sequence ID" value="TXL67634.1"/>
    <property type="molecule type" value="Genomic_DNA"/>
</dbReference>
<comment type="catalytic activity">
    <reaction evidence="13">
        <text>cytidine(967) in 16S rRNA + S-adenosyl-L-methionine = 5-methylcytidine(967) in 16S rRNA + S-adenosyl-L-homocysteine + H(+)</text>
        <dbReference type="Rhea" id="RHEA:42748"/>
        <dbReference type="Rhea" id="RHEA-COMP:10219"/>
        <dbReference type="Rhea" id="RHEA-COMP:10220"/>
        <dbReference type="ChEBI" id="CHEBI:15378"/>
        <dbReference type="ChEBI" id="CHEBI:57856"/>
        <dbReference type="ChEBI" id="CHEBI:59789"/>
        <dbReference type="ChEBI" id="CHEBI:74483"/>
        <dbReference type="ChEBI" id="CHEBI:82748"/>
        <dbReference type="EC" id="2.1.1.176"/>
    </reaction>
</comment>
<dbReference type="AlphaFoldDB" id="A0A5C8P2Y6"/>
<feature type="binding site" evidence="14">
    <location>
        <position position="284"/>
    </location>
    <ligand>
        <name>S-adenosyl-L-methionine</name>
        <dbReference type="ChEBI" id="CHEBI:59789"/>
    </ligand>
</feature>
<feature type="active site" description="Nucleophile" evidence="14">
    <location>
        <position position="383"/>
    </location>
</feature>
<dbReference type="InterPro" id="IPR029063">
    <property type="entry name" value="SAM-dependent_MTases_sf"/>
</dbReference>
<dbReference type="InterPro" id="IPR018314">
    <property type="entry name" value="RsmB/NOL1/NOP2-like_CS"/>
</dbReference>
<keyword evidence="17" id="KW-1185">Reference proteome</keyword>
<feature type="binding site" evidence="14">
    <location>
        <begin position="260"/>
        <end position="266"/>
    </location>
    <ligand>
        <name>S-adenosyl-L-methionine</name>
        <dbReference type="ChEBI" id="CHEBI:59789"/>
    </ligand>
</feature>
<dbReference type="PRINTS" id="PR02008">
    <property type="entry name" value="RCMTFAMILY"/>
</dbReference>
<dbReference type="PANTHER" id="PTHR22807">
    <property type="entry name" value="NOP2 YEAST -RELATED NOL1/NOP2/FMU SUN DOMAIN-CONTAINING"/>
    <property type="match status" value="1"/>
</dbReference>
<evidence type="ECO:0000256" key="4">
    <source>
        <dbReference type="ARBA" id="ARBA00012140"/>
    </source>
</evidence>
<dbReference type="PANTHER" id="PTHR22807:SF53">
    <property type="entry name" value="RIBOSOMAL RNA SMALL SUBUNIT METHYLTRANSFERASE B-RELATED"/>
    <property type="match status" value="1"/>
</dbReference>
<dbReference type="FunFam" id="3.30.70.1170:FF:000003">
    <property type="entry name" value="16S rRNA (Cytosine(967)-C(5))-methyltransferase RsmB"/>
    <property type="match status" value="1"/>
</dbReference>
<dbReference type="CDD" id="cd02440">
    <property type="entry name" value="AdoMet_MTases"/>
    <property type="match status" value="1"/>
</dbReference>
<comment type="subcellular location">
    <subcellularLocation>
        <location evidence="2">Cytoplasm</location>
    </subcellularLocation>
</comment>
<comment type="function">
    <text evidence="1">Specifically methylates the cytosine at position 967 (m5C967) of 16S rRNA.</text>
</comment>
<dbReference type="SUPFAM" id="SSF53335">
    <property type="entry name" value="S-adenosyl-L-methionine-dependent methyltransferases"/>
    <property type="match status" value="1"/>
</dbReference>
<evidence type="ECO:0000256" key="5">
    <source>
        <dbReference type="ARBA" id="ARBA00022490"/>
    </source>
</evidence>
<evidence type="ECO:0000256" key="1">
    <source>
        <dbReference type="ARBA" id="ARBA00002724"/>
    </source>
</evidence>
<evidence type="ECO:0000256" key="12">
    <source>
        <dbReference type="ARBA" id="ARBA00031088"/>
    </source>
</evidence>
<keyword evidence="7 14" id="KW-0489">Methyltransferase</keyword>
<dbReference type="PROSITE" id="PS51686">
    <property type="entry name" value="SAM_MT_RSMB_NOP"/>
    <property type="match status" value="1"/>
</dbReference>
<evidence type="ECO:0000256" key="6">
    <source>
        <dbReference type="ARBA" id="ARBA00022552"/>
    </source>
</evidence>
<proteinExistence type="inferred from homology"/>
<sequence length="450" mass="51780">MLDKYKLRNTMLDLLNRIEKDSGYSHLLLDNEMKKEQFLKADRGLLTEVVYGTIQRKITLDYYLNDFVNPNKKMQPWVRNLLRMSIYQMVYLDRVPAHAIIHEAVEIAKQRGHKGIASLVNGVLRNIQRKGVPDTTEISDDIQRLSIETSHPKWLVERWVNHYGYERTKDICEANLIHKPISVRVQPMKLSREQAIDQLRKEGYQVMPSSFSKQGIIIEKGNILTSDLFQSGFITIQDQSSMLVGEMLDVKSGMNVLDTCSAPGGKVTHLAEKMQNEGKIYAHDLHAKKINLIERKARELDLSIIDASCHDARHLSEKYEEESFDRILVDAPCSGLGVIRGKPDIKYHKKSDDIIHLADIQLRILHEVAPLLKKNGLLIYSTCTIEPTENEEVVRNFLHEHTNYKVDETFFMNLPKQLKESPGLSDVGLQLFPQTYETDGFFLTRLKKIN</sequence>
<dbReference type="InterPro" id="IPR001678">
    <property type="entry name" value="MeTrfase_RsmB-F_NOP2_dom"/>
</dbReference>
<dbReference type="InterPro" id="IPR023267">
    <property type="entry name" value="RCMT"/>
</dbReference>
<dbReference type="GO" id="GO:0003723">
    <property type="term" value="F:RNA binding"/>
    <property type="evidence" value="ECO:0007669"/>
    <property type="project" value="UniProtKB-UniRule"/>
</dbReference>
<dbReference type="SUPFAM" id="SSF48013">
    <property type="entry name" value="NusB-like"/>
    <property type="match status" value="1"/>
</dbReference>
<dbReference type="Gene3D" id="1.10.940.10">
    <property type="entry name" value="NusB-like"/>
    <property type="match status" value="1"/>
</dbReference>
<evidence type="ECO:0000256" key="11">
    <source>
        <dbReference type="ARBA" id="ARBA00030399"/>
    </source>
</evidence>